<evidence type="ECO:0000259" key="1">
    <source>
        <dbReference type="Pfam" id="PF09343"/>
    </source>
</evidence>
<gene>
    <name evidence="2" type="ORF">F1654_04590</name>
</gene>
<dbReference type="NCBIfam" id="TIGR02217">
    <property type="entry name" value="chp_TIGR02217"/>
    <property type="match status" value="1"/>
</dbReference>
<dbReference type="InterPro" id="IPR011740">
    <property type="entry name" value="DUF2460"/>
</dbReference>
<dbReference type="Proteomes" id="UP000325122">
    <property type="component" value="Unassembled WGS sequence"/>
</dbReference>
<organism evidence="2 3">
    <name type="scientific">Alkalicaulis satelles</name>
    <dbReference type="NCBI Taxonomy" id="2609175"/>
    <lineage>
        <taxon>Bacteria</taxon>
        <taxon>Pseudomonadati</taxon>
        <taxon>Pseudomonadota</taxon>
        <taxon>Alphaproteobacteria</taxon>
        <taxon>Maricaulales</taxon>
        <taxon>Maricaulaceae</taxon>
        <taxon>Alkalicaulis</taxon>
    </lineage>
</organism>
<dbReference type="RefSeq" id="WP_150022294.1">
    <property type="nucleotide sequence ID" value="NZ_VWOJ01000001.1"/>
</dbReference>
<feature type="domain" description="DUF2460" evidence="1">
    <location>
        <begin position="5"/>
        <end position="203"/>
    </location>
</feature>
<accession>A0A5M6ZKA0</accession>
<comment type="caution">
    <text evidence="2">The sequence shown here is derived from an EMBL/GenBank/DDBJ whole genome shotgun (WGS) entry which is preliminary data.</text>
</comment>
<keyword evidence="3" id="KW-1185">Reference proteome</keyword>
<reference evidence="2 3" key="1">
    <citation type="submission" date="2019-09" db="EMBL/GenBank/DDBJ databases">
        <authorList>
            <person name="Kevbrin V."/>
            <person name="Grouzdev D.S."/>
        </authorList>
    </citation>
    <scope>NUCLEOTIDE SEQUENCE [LARGE SCALE GENOMIC DNA]</scope>
    <source>
        <strain evidence="2 3">G-192</strain>
    </source>
</reference>
<sequence length="204" mass="22115">MSVFHDVRFPLSIGLHARGGPERRTEIVTLASGAEERNSPWAHSRRRWDAAPGVRSRDDLAELIAFFEARRGRLHAFRFTDPMDHASCLPSAQPSALDQALGEGDGERTAFDLVKRYGTGDSAWLRPITRPVAESVMAAVDGVVTPVTVSGGQIVFAEPPPSGVPVTAGFRFDCPARFDADRLELSAEHFAAAAPSVPLVEVRE</sequence>
<evidence type="ECO:0000313" key="3">
    <source>
        <dbReference type="Proteomes" id="UP000325122"/>
    </source>
</evidence>
<protein>
    <submittedName>
        <fullName evidence="2">TIGR02217 family protein</fullName>
    </submittedName>
</protein>
<dbReference type="Pfam" id="PF09343">
    <property type="entry name" value="DUF2460"/>
    <property type="match status" value="1"/>
</dbReference>
<dbReference type="AlphaFoldDB" id="A0A5M6ZKA0"/>
<proteinExistence type="predicted"/>
<dbReference type="EMBL" id="VWOJ01000001">
    <property type="protein sequence ID" value="KAA5805262.1"/>
    <property type="molecule type" value="Genomic_DNA"/>
</dbReference>
<name>A0A5M6ZKA0_9PROT</name>
<evidence type="ECO:0000313" key="2">
    <source>
        <dbReference type="EMBL" id="KAA5805262.1"/>
    </source>
</evidence>